<keyword evidence="3" id="KW-1185">Reference proteome</keyword>
<accession>A0ABW1F0V4</accession>
<dbReference type="InterPro" id="IPR036514">
    <property type="entry name" value="SGNH_hydro_sf"/>
</dbReference>
<dbReference type="Gene3D" id="3.40.50.1110">
    <property type="entry name" value="SGNH hydrolase"/>
    <property type="match status" value="1"/>
</dbReference>
<comment type="caution">
    <text evidence="2">The sequence shown here is derived from an EMBL/GenBank/DDBJ whole genome shotgun (WGS) entry which is preliminary data.</text>
</comment>
<reference evidence="3" key="1">
    <citation type="journal article" date="2019" name="Int. J. Syst. Evol. Microbiol.">
        <title>The Global Catalogue of Microorganisms (GCM) 10K type strain sequencing project: providing services to taxonomists for standard genome sequencing and annotation.</title>
        <authorList>
            <consortium name="The Broad Institute Genomics Platform"/>
            <consortium name="The Broad Institute Genome Sequencing Center for Infectious Disease"/>
            <person name="Wu L."/>
            <person name="Ma J."/>
        </authorList>
    </citation>
    <scope>NUCLEOTIDE SEQUENCE [LARGE SCALE GENOMIC DNA]</scope>
    <source>
        <strain evidence="3">CGMCC 4.1469</strain>
    </source>
</reference>
<dbReference type="EMBL" id="JBHSOD010000028">
    <property type="protein sequence ID" value="MFC5887564.1"/>
    <property type="molecule type" value="Genomic_DNA"/>
</dbReference>
<dbReference type="Proteomes" id="UP001596067">
    <property type="component" value="Unassembled WGS sequence"/>
</dbReference>
<dbReference type="PANTHER" id="PTHR37981:SF1">
    <property type="entry name" value="SGNH HYDROLASE-TYPE ESTERASE DOMAIN-CONTAINING PROTEIN"/>
    <property type="match status" value="1"/>
</dbReference>
<dbReference type="PANTHER" id="PTHR37981">
    <property type="entry name" value="LIPASE 2"/>
    <property type="match status" value="1"/>
</dbReference>
<protein>
    <submittedName>
        <fullName evidence="2">GDSL-type esterase/lipase family protein</fullName>
    </submittedName>
</protein>
<dbReference type="InterPro" id="IPR037460">
    <property type="entry name" value="SEST-like"/>
</dbReference>
<dbReference type="Pfam" id="PF13472">
    <property type="entry name" value="Lipase_GDSL_2"/>
    <property type="match status" value="1"/>
</dbReference>
<evidence type="ECO:0000259" key="1">
    <source>
        <dbReference type="Pfam" id="PF13472"/>
    </source>
</evidence>
<gene>
    <name evidence="2" type="ORF">ACFP0N_21580</name>
</gene>
<evidence type="ECO:0000313" key="2">
    <source>
        <dbReference type="EMBL" id="MFC5887564.1"/>
    </source>
</evidence>
<dbReference type="InterPro" id="IPR013830">
    <property type="entry name" value="SGNH_hydro"/>
</dbReference>
<dbReference type="RefSeq" id="WP_313766707.1">
    <property type="nucleotide sequence ID" value="NZ_BAAAVH010000014.1"/>
</dbReference>
<organism evidence="2 3">
    <name type="scientific">Kitasatospora aburaviensis</name>
    <dbReference type="NCBI Taxonomy" id="67265"/>
    <lineage>
        <taxon>Bacteria</taxon>
        <taxon>Bacillati</taxon>
        <taxon>Actinomycetota</taxon>
        <taxon>Actinomycetes</taxon>
        <taxon>Kitasatosporales</taxon>
        <taxon>Streptomycetaceae</taxon>
        <taxon>Kitasatospora</taxon>
    </lineage>
</organism>
<evidence type="ECO:0000313" key="3">
    <source>
        <dbReference type="Proteomes" id="UP001596067"/>
    </source>
</evidence>
<sequence length="396" mass="41665">MPESSSSITRRTTRFTRRLLAAVLALPLSAVGLVVGAAAPARAAAGTGTTASVTLGDSYISGEAGRWKGNSVATGGNRAGTDRSWTGSGYDPSRIYGSTYASGCDRSDVAEVRSAPTVAQTQINLACSGAVAANVYRAANGGQSFKGEAPQADQLAAVAAQYNVKLITLSIGGNDLGFSDVIETCVKDYLVWYSYCHDDQQGEIDSRMPGAMAGVGKALDEIRAVMTNAGYRAGDYRIVLQSYPSPIPRSAEMRYSESGWTRSNTGGCPFWDGDADWARDSLVPQISGELGKVAAAKGVQFMDLADMLQGREVCSTATRQPTSTSAPSATTSEWARFVDGGLNSSQGTVQESMHPNYYGQQALGQCLTLMYARPSGDYACRNTAGRDASGMYLVAE</sequence>
<dbReference type="SUPFAM" id="SSF52266">
    <property type="entry name" value="SGNH hydrolase"/>
    <property type="match status" value="1"/>
</dbReference>
<feature type="domain" description="SGNH hydrolase-type esterase" evidence="1">
    <location>
        <begin position="119"/>
        <end position="361"/>
    </location>
</feature>
<proteinExistence type="predicted"/>
<name>A0ABW1F0V4_9ACTN</name>